<accession>A0A914CSL1</accession>
<dbReference type="AlphaFoldDB" id="A0A914CSL1"/>
<organism evidence="2 3">
    <name type="scientific">Acrobeloides nanus</name>
    <dbReference type="NCBI Taxonomy" id="290746"/>
    <lineage>
        <taxon>Eukaryota</taxon>
        <taxon>Metazoa</taxon>
        <taxon>Ecdysozoa</taxon>
        <taxon>Nematoda</taxon>
        <taxon>Chromadorea</taxon>
        <taxon>Rhabditida</taxon>
        <taxon>Tylenchina</taxon>
        <taxon>Cephalobomorpha</taxon>
        <taxon>Cephaloboidea</taxon>
        <taxon>Cephalobidae</taxon>
        <taxon>Acrobeloides</taxon>
    </lineage>
</organism>
<protein>
    <submittedName>
        <fullName evidence="3">Uncharacterized protein</fullName>
    </submittedName>
</protein>
<reference evidence="3" key="1">
    <citation type="submission" date="2022-11" db="UniProtKB">
        <authorList>
            <consortium name="WormBaseParasite"/>
        </authorList>
    </citation>
    <scope>IDENTIFICATION</scope>
</reference>
<dbReference type="WBParaSite" id="ACRNAN_scaffold141.g17823.t1">
    <property type="protein sequence ID" value="ACRNAN_scaffold141.g17823.t1"/>
    <property type="gene ID" value="ACRNAN_scaffold141.g17823"/>
</dbReference>
<feature type="region of interest" description="Disordered" evidence="1">
    <location>
        <begin position="1"/>
        <end position="20"/>
    </location>
</feature>
<sequence>MKRTNEPATPHRAEKNTRIHASPVLSDIQLVLEKAATTAPELLNSAGKPLTDLVQSLMSALSTAKDHLVKIYSERTASEIERHRSIVIAGLPEPINVPPSELRRRDIDTVSKIMDEINVETTPALVYRLGVPKPTDNGQPTRPRLLKVVLAASFQQRNVLSNAKKLKDSASYSKIFIRPSLTAEERKLDYEIRQAAKKLREAGHRKVHIKGNKLYVGDVIFDHVSCEPLNH</sequence>
<name>A0A914CSL1_9BILA</name>
<keyword evidence="2" id="KW-1185">Reference proteome</keyword>
<evidence type="ECO:0000313" key="3">
    <source>
        <dbReference type="WBParaSite" id="ACRNAN_scaffold141.g17823.t1"/>
    </source>
</evidence>
<evidence type="ECO:0000313" key="2">
    <source>
        <dbReference type="Proteomes" id="UP000887540"/>
    </source>
</evidence>
<proteinExistence type="predicted"/>
<evidence type="ECO:0000256" key="1">
    <source>
        <dbReference type="SAM" id="MobiDB-lite"/>
    </source>
</evidence>
<dbReference type="Proteomes" id="UP000887540">
    <property type="component" value="Unplaced"/>
</dbReference>